<evidence type="ECO:0000313" key="3">
    <source>
        <dbReference type="Proteomes" id="UP001174934"/>
    </source>
</evidence>
<organism evidence="2 3">
    <name type="scientific">Bombardia bombarda</name>
    <dbReference type="NCBI Taxonomy" id="252184"/>
    <lineage>
        <taxon>Eukaryota</taxon>
        <taxon>Fungi</taxon>
        <taxon>Dikarya</taxon>
        <taxon>Ascomycota</taxon>
        <taxon>Pezizomycotina</taxon>
        <taxon>Sordariomycetes</taxon>
        <taxon>Sordariomycetidae</taxon>
        <taxon>Sordariales</taxon>
        <taxon>Lasiosphaeriaceae</taxon>
        <taxon>Bombardia</taxon>
    </lineage>
</organism>
<dbReference type="EMBL" id="JAULSR010000001">
    <property type="protein sequence ID" value="KAK0636052.1"/>
    <property type="molecule type" value="Genomic_DNA"/>
</dbReference>
<evidence type="ECO:0000313" key="2">
    <source>
        <dbReference type="EMBL" id="KAK0636052.1"/>
    </source>
</evidence>
<keyword evidence="1" id="KW-0472">Membrane</keyword>
<reference evidence="2" key="1">
    <citation type="submission" date="2023-06" db="EMBL/GenBank/DDBJ databases">
        <title>Genome-scale phylogeny and comparative genomics of the fungal order Sordariales.</title>
        <authorList>
            <consortium name="Lawrence Berkeley National Laboratory"/>
            <person name="Hensen N."/>
            <person name="Bonometti L."/>
            <person name="Westerberg I."/>
            <person name="Brannstrom I.O."/>
            <person name="Guillou S."/>
            <person name="Cros-Aarteil S."/>
            <person name="Calhoun S."/>
            <person name="Haridas S."/>
            <person name="Kuo A."/>
            <person name="Mondo S."/>
            <person name="Pangilinan J."/>
            <person name="Riley R."/>
            <person name="LaButti K."/>
            <person name="Andreopoulos B."/>
            <person name="Lipzen A."/>
            <person name="Chen C."/>
            <person name="Yanf M."/>
            <person name="Daum C."/>
            <person name="Ng V."/>
            <person name="Clum A."/>
            <person name="Steindorff A."/>
            <person name="Ohm R."/>
            <person name="Martin F."/>
            <person name="Silar P."/>
            <person name="Natvig D."/>
            <person name="Lalanne C."/>
            <person name="Gautier V."/>
            <person name="Ament-velasquez S.L."/>
            <person name="Kruys A."/>
            <person name="Hutchinson M.I."/>
            <person name="Powell A.J."/>
            <person name="Barry K."/>
            <person name="Miller A.N."/>
            <person name="Grigoriev I.V."/>
            <person name="Debuchy R."/>
            <person name="Gladieux P."/>
            <person name="Thoren M.H."/>
            <person name="Johannesson H."/>
        </authorList>
    </citation>
    <scope>NUCLEOTIDE SEQUENCE</scope>
    <source>
        <strain evidence="2">SMH3391-2</strain>
    </source>
</reference>
<protein>
    <submittedName>
        <fullName evidence="2">Uncharacterized protein</fullName>
    </submittedName>
</protein>
<proteinExistence type="predicted"/>
<keyword evidence="1" id="KW-0812">Transmembrane</keyword>
<evidence type="ECO:0000256" key="1">
    <source>
        <dbReference type="SAM" id="Phobius"/>
    </source>
</evidence>
<dbReference type="AlphaFoldDB" id="A0AA40CEZ8"/>
<dbReference type="Gene3D" id="1.20.58.340">
    <property type="entry name" value="Magnesium transport protein CorA, transmembrane region"/>
    <property type="match status" value="1"/>
</dbReference>
<dbReference type="InterPro" id="IPR002523">
    <property type="entry name" value="MgTranspt_CorA/ZnTranspt_ZntB"/>
</dbReference>
<name>A0AA40CEZ8_9PEZI</name>
<dbReference type="Pfam" id="PF01544">
    <property type="entry name" value="CorA"/>
    <property type="match status" value="1"/>
</dbReference>
<feature type="transmembrane region" description="Helical" evidence="1">
    <location>
        <begin position="400"/>
        <end position="425"/>
    </location>
</feature>
<sequence>MSWTHVIAPYQLFETEAIKSVGVQSPSQWSMNIWEVTNDFPHGRTPFFEIHPEYLRTKAALRIVFTSLDLPLRESAPQLVRLCDALSIPPEFLAERLQSVSHSFGSRTDQHGFCTWFHFLCKNIELKLDVMGRKVIDNRAPKHGQHSRSLPMADYTWQRSGFFLRKDNEGNLTLVCFGATPKVRKRLDALIEAGAWRDIMTEPYILFDLILDGLFVEVDNTVWSMNDVFGPLEHRILDVADKENMRKVSNKINFAELHNCAKHIIHIHEAVDSCILVVDGTLSRLNDDNTQPNPHPLILKQLHETLQYRRSLFKSTKLRLGSLQKRIDNAINLSFNLVTQQDSMLMIQDSTSMKIISVITMFFLPTTGVATIIGSQLFVATLNDPSNQAGGGWDIATSPLFLTMWYIAVPLTCLVVLFAAFFQCIQTKKVYVLRNMFLLIGY</sequence>
<dbReference type="Proteomes" id="UP001174934">
    <property type="component" value="Unassembled WGS sequence"/>
</dbReference>
<accession>A0AA40CEZ8</accession>
<feature type="transmembrane region" description="Helical" evidence="1">
    <location>
        <begin position="355"/>
        <end position="380"/>
    </location>
</feature>
<gene>
    <name evidence="2" type="ORF">B0T17DRAFT_67077</name>
</gene>
<keyword evidence="1" id="KW-1133">Transmembrane helix</keyword>
<keyword evidence="3" id="KW-1185">Reference proteome</keyword>
<comment type="caution">
    <text evidence="2">The sequence shown here is derived from an EMBL/GenBank/DDBJ whole genome shotgun (WGS) entry which is preliminary data.</text>
</comment>